<gene>
    <name evidence="1" type="ORF">LXD69_11975</name>
</gene>
<proteinExistence type="predicted"/>
<reference evidence="1" key="2">
    <citation type="submission" date="2022-04" db="EMBL/GenBank/DDBJ databases">
        <title>Complete Genome Sequence of Flavobacterium sediminilitoris YSM-43, Isolated from a Tidal Sediment.</title>
        <authorList>
            <person name="Lee P.A."/>
        </authorList>
    </citation>
    <scope>NUCLEOTIDE SEQUENCE</scope>
    <source>
        <strain evidence="1">YSM-43</strain>
    </source>
</reference>
<dbReference type="EMBL" id="CP090145">
    <property type="protein sequence ID" value="UOX32753.1"/>
    <property type="molecule type" value="Genomic_DNA"/>
</dbReference>
<accession>A0ABY4HJL0</accession>
<sequence>MKTYSVNKYTKGYYNVWNNFISDAKNATFLFHRDYMEYHSDRFEDYSLLIFDKKDNLKAILPANRVGNILYSHQGLTYGGLVLEKFVKYNEVDSYFNSIFTFLKQNEFDELVYKPINIFYQINKSEEYLFSFFKKNAVLMKRELNLCIPFKDDFRISKSKLKHYRKNLKLNLEVESTGDFSTFWNEVLIPRLKEKHNTKPVHSIEEIQYLANKFPNNIFQYNVFYEGEIIAGLTIFKFEKVLKSQYGATTLLGEKLRALDFLYFKLIEKYKEEFDFFDMGTCTETNDLGYNEGLLMQKEELGCSLFNQDTYKIKL</sequence>
<keyword evidence="2" id="KW-1185">Reference proteome</keyword>
<dbReference type="Gene3D" id="3.40.630.30">
    <property type="match status" value="1"/>
</dbReference>
<organism evidence="1 2">
    <name type="scientific">Flavobacterium sediminilitoris</name>
    <dbReference type="NCBI Taxonomy" id="2024526"/>
    <lineage>
        <taxon>Bacteria</taxon>
        <taxon>Pseudomonadati</taxon>
        <taxon>Bacteroidota</taxon>
        <taxon>Flavobacteriia</taxon>
        <taxon>Flavobacteriales</taxon>
        <taxon>Flavobacteriaceae</taxon>
        <taxon>Flavobacterium</taxon>
    </lineage>
</organism>
<dbReference type="InterPro" id="IPR016181">
    <property type="entry name" value="Acyl_CoA_acyltransferase"/>
</dbReference>
<evidence type="ECO:0000313" key="1">
    <source>
        <dbReference type="EMBL" id="UOX32753.1"/>
    </source>
</evidence>
<dbReference type="RefSeq" id="WP_246915592.1">
    <property type="nucleotide sequence ID" value="NZ_CP090145.1"/>
</dbReference>
<name>A0ABY4HJL0_9FLAO</name>
<evidence type="ECO:0000313" key="2">
    <source>
        <dbReference type="Proteomes" id="UP000830454"/>
    </source>
</evidence>
<dbReference type="Proteomes" id="UP000830454">
    <property type="component" value="Chromosome"/>
</dbReference>
<protein>
    <submittedName>
        <fullName evidence="1">FemAB family protein</fullName>
    </submittedName>
</protein>
<reference evidence="1" key="1">
    <citation type="submission" date="2021-12" db="EMBL/GenBank/DDBJ databases">
        <authorList>
            <person name="Cha I.-T."/>
            <person name="Lee K.-E."/>
            <person name="Park S.-J."/>
        </authorList>
    </citation>
    <scope>NUCLEOTIDE SEQUENCE</scope>
    <source>
        <strain evidence="1">YSM-43</strain>
    </source>
</reference>
<dbReference type="SUPFAM" id="SSF55729">
    <property type="entry name" value="Acyl-CoA N-acyltransferases (Nat)"/>
    <property type="match status" value="1"/>
</dbReference>